<dbReference type="Pfam" id="PF05190">
    <property type="entry name" value="MutS_IV"/>
    <property type="match status" value="1"/>
</dbReference>
<dbReference type="CDD" id="cd03284">
    <property type="entry name" value="ABC_MutS1"/>
    <property type="match status" value="1"/>
</dbReference>
<gene>
    <name evidence="9" type="primary">mutS</name>
    <name evidence="12" type="ORF">CPZ25_005495</name>
</gene>
<sequence length="877" mass="99133">MGLTPMMQQYLETHEKVKDAILFFRLGDFYEMFFDDALKASKELEIALTGRDCGLDERAPMCGVPYHAAESYITKLVEKGYKVAICEQMEDPSAAKGIVKREIIRVISPGTISEGKLLESKKNNYLMSLYQEKNTVGLAYLDISTGDFFVTEISGKNTLALLMDEVGKIGPSEILVNPTLFKDTETIKTLEEKFGIMTNLYPARYFEFKASESRLKEQFDVYSLTALDLERREHSVRAAGALLRYIDETQKRVLTHINHVSYYKNDEYMILDLSTRRNLELTETIRSGEKKGSLLWVLDKTVTAMGGRMLRRWLEAPLLEKKAIEARQDMVEELYRHPGALKDLKSVLGKVYDLERICGKISFGTCNPKDMLSLKQSVSALPLLQDFFAGIDAPVFRKRYGEADLLTDIYELIEKSIDDNAPFALKDGKVIKHGYNEEIDGYREASEKGKDWIRDLELKERERTGIKSLKVKYNRVFGYFIEITKTNLSQTPEDYIRKQTLANAERFFTPELKEMETKILGSEERLAQLEYELFQDVREKIIGQISRIQKRARDVAEIDALYSLAQVAIAGNYVKPEITNGPELEIENGRHPVVEEIIGINHFVTNGCHFDGKDLRMMLITGPNMAGKSTYIRQVAVIALMAQIGSFIPADSGRIGIVDRIFTRVGASDDLATGQSTFMVEMTEVSNILKNATRDSLVILDEIGRGTSTFDGISIAWAVVEYLWDEQIIGAKTLFATHYHELTELEHLKPGIKNFSIGVRETPDGVVFLRKIKPGSADQSYGIEVAKLAGFPPAVTNRAREILNILDQGEDTYREGMIAAEKPSFESAQVNFFDMVPAMSEEEKAVLNSIKDLSINEMTPMEAMNQLYGLQSKLKDN</sequence>
<dbReference type="NCBIfam" id="NF003810">
    <property type="entry name" value="PRK05399.1"/>
    <property type="match status" value="1"/>
</dbReference>
<dbReference type="PANTHER" id="PTHR11361:SF34">
    <property type="entry name" value="DNA MISMATCH REPAIR PROTEIN MSH1, MITOCHONDRIAL"/>
    <property type="match status" value="1"/>
</dbReference>
<dbReference type="Gene3D" id="3.40.50.300">
    <property type="entry name" value="P-loop containing nucleotide triphosphate hydrolases"/>
    <property type="match status" value="1"/>
</dbReference>
<dbReference type="InterPro" id="IPR007695">
    <property type="entry name" value="DNA_mismatch_repair_MutS-lik_N"/>
</dbReference>
<dbReference type="FunFam" id="3.40.50.300:FF:000870">
    <property type="entry name" value="MutS protein homolog 4"/>
    <property type="match status" value="1"/>
</dbReference>
<dbReference type="Pfam" id="PF01624">
    <property type="entry name" value="MutS_I"/>
    <property type="match status" value="1"/>
</dbReference>
<dbReference type="GO" id="GO:0005829">
    <property type="term" value="C:cytosol"/>
    <property type="evidence" value="ECO:0007669"/>
    <property type="project" value="TreeGrafter"/>
</dbReference>
<feature type="binding site" evidence="9">
    <location>
        <begin position="622"/>
        <end position="629"/>
    </location>
    <ligand>
        <name>ATP</name>
        <dbReference type="ChEBI" id="CHEBI:30616"/>
    </ligand>
</feature>
<dbReference type="FunFam" id="1.10.1420.10:FF:000007">
    <property type="entry name" value="DNA mismatch repair protein MutS"/>
    <property type="match status" value="1"/>
</dbReference>
<keyword evidence="7 9" id="KW-0234">DNA repair</keyword>
<dbReference type="Gene3D" id="3.40.1170.10">
    <property type="entry name" value="DNA repair protein MutS, domain I"/>
    <property type="match status" value="1"/>
</dbReference>
<evidence type="ECO:0000313" key="12">
    <source>
        <dbReference type="EMBL" id="QCT70803.1"/>
    </source>
</evidence>
<dbReference type="SUPFAM" id="SSF48334">
    <property type="entry name" value="DNA repair protein MutS, domain III"/>
    <property type="match status" value="1"/>
</dbReference>
<dbReference type="Pfam" id="PF05192">
    <property type="entry name" value="MutS_III"/>
    <property type="match status" value="1"/>
</dbReference>
<dbReference type="Gene3D" id="3.30.420.110">
    <property type="entry name" value="MutS, connector domain"/>
    <property type="match status" value="1"/>
</dbReference>
<keyword evidence="5 9" id="KW-0067">ATP-binding</keyword>
<dbReference type="EMBL" id="CP029487">
    <property type="protein sequence ID" value="QCT70803.1"/>
    <property type="molecule type" value="Genomic_DNA"/>
</dbReference>
<keyword evidence="13" id="KW-1185">Reference proteome</keyword>
<dbReference type="PROSITE" id="PS00486">
    <property type="entry name" value="DNA_MISMATCH_REPAIR_2"/>
    <property type="match status" value="1"/>
</dbReference>
<dbReference type="SUPFAM" id="SSF52540">
    <property type="entry name" value="P-loop containing nucleoside triphosphate hydrolases"/>
    <property type="match status" value="1"/>
</dbReference>
<dbReference type="GO" id="GO:0140664">
    <property type="term" value="F:ATP-dependent DNA damage sensor activity"/>
    <property type="evidence" value="ECO:0007669"/>
    <property type="project" value="InterPro"/>
</dbReference>
<dbReference type="KEGG" id="emt:CPZ25_005495"/>
<dbReference type="InterPro" id="IPR036678">
    <property type="entry name" value="MutS_con_dom_sf"/>
</dbReference>
<dbReference type="InterPro" id="IPR007696">
    <property type="entry name" value="DNA_mismatch_repair_MutS_core"/>
</dbReference>
<dbReference type="InterPro" id="IPR005748">
    <property type="entry name" value="DNA_mismatch_repair_MutS"/>
</dbReference>
<keyword evidence="6 9" id="KW-0238">DNA-binding</keyword>
<accession>A0A4P9C602</accession>
<dbReference type="SMART" id="SM00533">
    <property type="entry name" value="MUTSd"/>
    <property type="match status" value="1"/>
</dbReference>
<dbReference type="SUPFAM" id="SSF55271">
    <property type="entry name" value="DNA repair protein MutS, domain I"/>
    <property type="match status" value="1"/>
</dbReference>
<evidence type="ECO:0000256" key="2">
    <source>
        <dbReference type="ARBA" id="ARBA00021982"/>
    </source>
</evidence>
<dbReference type="Pfam" id="PF00488">
    <property type="entry name" value="MutS_V"/>
    <property type="match status" value="1"/>
</dbReference>
<dbReference type="InterPro" id="IPR045076">
    <property type="entry name" value="MutS"/>
</dbReference>
<dbReference type="SMART" id="SM00534">
    <property type="entry name" value="MUTSac"/>
    <property type="match status" value="1"/>
</dbReference>
<proteinExistence type="inferred from homology"/>
<dbReference type="FunFam" id="3.40.1170.10:FF:000001">
    <property type="entry name" value="DNA mismatch repair protein MutS"/>
    <property type="match status" value="1"/>
</dbReference>
<dbReference type="InterPro" id="IPR016151">
    <property type="entry name" value="DNA_mismatch_repair_MutS_N"/>
</dbReference>
<dbReference type="GO" id="GO:0005524">
    <property type="term" value="F:ATP binding"/>
    <property type="evidence" value="ECO:0007669"/>
    <property type="project" value="UniProtKB-UniRule"/>
</dbReference>
<evidence type="ECO:0000313" key="13">
    <source>
        <dbReference type="Proteomes" id="UP000218387"/>
    </source>
</evidence>
<dbReference type="SUPFAM" id="SSF53150">
    <property type="entry name" value="DNA repair protein MutS, domain II"/>
    <property type="match status" value="1"/>
</dbReference>
<evidence type="ECO:0000256" key="6">
    <source>
        <dbReference type="ARBA" id="ARBA00023125"/>
    </source>
</evidence>
<evidence type="ECO:0000256" key="8">
    <source>
        <dbReference type="ARBA" id="ARBA00024647"/>
    </source>
</evidence>
<dbReference type="PANTHER" id="PTHR11361">
    <property type="entry name" value="DNA MISMATCH REPAIR PROTEIN MUTS FAMILY MEMBER"/>
    <property type="match status" value="1"/>
</dbReference>
<dbReference type="RefSeq" id="WP_058694136.1">
    <property type="nucleotide sequence ID" value="NZ_CP132138.1"/>
</dbReference>
<organism evidence="12 13">
    <name type="scientific">Eubacterium maltosivorans</name>
    <dbReference type="NCBI Taxonomy" id="2041044"/>
    <lineage>
        <taxon>Bacteria</taxon>
        <taxon>Bacillati</taxon>
        <taxon>Bacillota</taxon>
        <taxon>Clostridia</taxon>
        <taxon>Eubacteriales</taxon>
        <taxon>Eubacteriaceae</taxon>
        <taxon>Eubacterium</taxon>
    </lineage>
</organism>
<reference evidence="12 13" key="1">
    <citation type="submission" date="2018-05" db="EMBL/GenBank/DDBJ databases">
        <title>Genome comparison of Eubacterium sp.</title>
        <authorList>
            <person name="Feng Y."/>
            <person name="Sanchez-Andrea I."/>
            <person name="Stams A.J.M."/>
            <person name="De Vos W.M."/>
        </authorList>
    </citation>
    <scope>NUCLEOTIDE SEQUENCE [LARGE SCALE GENOMIC DNA]</scope>
    <source>
        <strain evidence="12 13">YI</strain>
    </source>
</reference>
<keyword evidence="4 9" id="KW-0227">DNA damage</keyword>
<dbReference type="InterPro" id="IPR027417">
    <property type="entry name" value="P-loop_NTPase"/>
</dbReference>
<name>A0A4P9C602_EUBML</name>
<dbReference type="GO" id="GO:0006298">
    <property type="term" value="P:mismatch repair"/>
    <property type="evidence" value="ECO:0007669"/>
    <property type="project" value="UniProtKB-UniRule"/>
</dbReference>
<evidence type="ECO:0000256" key="4">
    <source>
        <dbReference type="ARBA" id="ARBA00022763"/>
    </source>
</evidence>
<comment type="function">
    <text evidence="8 9">This protein is involved in the repair of mismatches in DNA. It is possible that it carries out the mismatch recognition step. This protein has a weak ATPase activity.</text>
</comment>
<dbReference type="Proteomes" id="UP000218387">
    <property type="component" value="Chromosome"/>
</dbReference>
<evidence type="ECO:0000256" key="3">
    <source>
        <dbReference type="ARBA" id="ARBA00022741"/>
    </source>
</evidence>
<protein>
    <recommendedName>
        <fullName evidence="2 9">DNA mismatch repair protein MutS</fullName>
    </recommendedName>
</protein>
<dbReference type="Pfam" id="PF05188">
    <property type="entry name" value="MutS_II"/>
    <property type="match status" value="1"/>
</dbReference>
<dbReference type="GO" id="GO:0003684">
    <property type="term" value="F:damaged DNA binding"/>
    <property type="evidence" value="ECO:0007669"/>
    <property type="project" value="UniProtKB-UniRule"/>
</dbReference>
<comment type="similarity">
    <text evidence="1 9 10">Belongs to the DNA mismatch repair MutS family.</text>
</comment>
<dbReference type="GO" id="GO:0030983">
    <property type="term" value="F:mismatched DNA binding"/>
    <property type="evidence" value="ECO:0007669"/>
    <property type="project" value="InterPro"/>
</dbReference>
<dbReference type="NCBIfam" id="TIGR01070">
    <property type="entry name" value="mutS1"/>
    <property type="match status" value="1"/>
</dbReference>
<evidence type="ECO:0000256" key="9">
    <source>
        <dbReference type="HAMAP-Rule" id="MF_00096"/>
    </source>
</evidence>
<evidence type="ECO:0000256" key="5">
    <source>
        <dbReference type="ARBA" id="ARBA00022840"/>
    </source>
</evidence>
<dbReference type="InterPro" id="IPR017261">
    <property type="entry name" value="DNA_mismatch_repair_MutS/MSH"/>
</dbReference>
<feature type="domain" description="DNA mismatch repair proteins mutS family" evidence="11">
    <location>
        <begin position="696"/>
        <end position="712"/>
    </location>
</feature>
<evidence type="ECO:0000259" key="11">
    <source>
        <dbReference type="PROSITE" id="PS00486"/>
    </source>
</evidence>
<evidence type="ECO:0000256" key="1">
    <source>
        <dbReference type="ARBA" id="ARBA00006271"/>
    </source>
</evidence>
<evidence type="ECO:0000256" key="7">
    <source>
        <dbReference type="ARBA" id="ARBA00023204"/>
    </source>
</evidence>
<dbReference type="InterPro" id="IPR007860">
    <property type="entry name" value="DNA_mmatch_repair_MutS_con_dom"/>
</dbReference>
<dbReference type="InterPro" id="IPR036187">
    <property type="entry name" value="DNA_mismatch_repair_MutS_sf"/>
</dbReference>
<dbReference type="PIRSF" id="PIRSF037677">
    <property type="entry name" value="DNA_mis_repair_Msh6"/>
    <property type="match status" value="1"/>
</dbReference>
<dbReference type="Gene3D" id="1.10.1420.10">
    <property type="match status" value="2"/>
</dbReference>
<evidence type="ECO:0000256" key="10">
    <source>
        <dbReference type="RuleBase" id="RU003756"/>
    </source>
</evidence>
<dbReference type="InterPro" id="IPR000432">
    <property type="entry name" value="DNA_mismatch_repair_MutS_C"/>
</dbReference>
<dbReference type="AlphaFoldDB" id="A0A4P9C602"/>
<keyword evidence="3 9" id="KW-0547">Nucleotide-binding</keyword>
<dbReference type="HAMAP" id="MF_00096">
    <property type="entry name" value="MutS"/>
    <property type="match status" value="1"/>
</dbReference>
<dbReference type="InterPro" id="IPR007861">
    <property type="entry name" value="DNA_mismatch_repair_MutS_clamp"/>
</dbReference>